<proteinExistence type="predicted"/>
<dbReference type="EC" id="2.3.1.51" evidence="4"/>
<name>A0A3B1DLS7_9ZZZZ</name>
<dbReference type="InterPro" id="IPR002123">
    <property type="entry name" value="Plipid/glycerol_acylTrfase"/>
</dbReference>
<sequence>MIYWVSYFLIKLLSWIYFPCTFIGRENIPAKGAFLITSNHISNLDPFLIGSGFSRKLNYLAKEELFRTKFTNFFFRKVGAFPIKRGGADLGAIKEVFKRLKSEEPVLLFPEGTRTLDPAKRKIQAGVGLIAAKSGLPVIPVYINGSDKVLPAGAKWLKRNRVTVTFGKAFQFTKGKPNISIAQEIMDNIFRLAETKAAPR</sequence>
<dbReference type="EMBL" id="UOGJ01000114">
    <property type="protein sequence ID" value="VAX36988.1"/>
    <property type="molecule type" value="Genomic_DNA"/>
</dbReference>
<gene>
    <name evidence="4" type="ORF">MNBD_UNCLBAC01-1862</name>
</gene>
<feature type="domain" description="Phospholipid/glycerol acyltransferase" evidence="3">
    <location>
        <begin position="34"/>
        <end position="146"/>
    </location>
</feature>
<reference evidence="4" key="1">
    <citation type="submission" date="2018-06" db="EMBL/GenBank/DDBJ databases">
        <authorList>
            <person name="Zhirakovskaya E."/>
        </authorList>
    </citation>
    <scope>NUCLEOTIDE SEQUENCE</scope>
</reference>
<evidence type="ECO:0000313" key="4">
    <source>
        <dbReference type="EMBL" id="VAX36988.1"/>
    </source>
</evidence>
<keyword evidence="1 4" id="KW-0808">Transferase</keyword>
<dbReference type="PANTHER" id="PTHR10434">
    <property type="entry name" value="1-ACYL-SN-GLYCEROL-3-PHOSPHATE ACYLTRANSFERASE"/>
    <property type="match status" value="1"/>
</dbReference>
<dbReference type="Pfam" id="PF01553">
    <property type="entry name" value="Acyltransferase"/>
    <property type="match status" value="1"/>
</dbReference>
<accession>A0A3B1DLS7</accession>
<evidence type="ECO:0000256" key="1">
    <source>
        <dbReference type="ARBA" id="ARBA00022679"/>
    </source>
</evidence>
<dbReference type="PANTHER" id="PTHR10434:SF40">
    <property type="entry name" value="1-ACYL-SN-GLYCEROL-3-PHOSPHATE ACYLTRANSFERASE"/>
    <property type="match status" value="1"/>
</dbReference>
<dbReference type="GO" id="GO:0003841">
    <property type="term" value="F:1-acylglycerol-3-phosphate O-acyltransferase activity"/>
    <property type="evidence" value="ECO:0007669"/>
    <property type="project" value="UniProtKB-EC"/>
</dbReference>
<keyword evidence="2 4" id="KW-0012">Acyltransferase</keyword>
<protein>
    <submittedName>
        <fullName evidence="4">Acyl-CoA:1-acyl-sn-glycerol-3-phosphate acyltransferase</fullName>
        <ecNumber evidence="4">2.3.1.51</ecNumber>
    </submittedName>
</protein>
<dbReference type="GO" id="GO:0006654">
    <property type="term" value="P:phosphatidic acid biosynthetic process"/>
    <property type="evidence" value="ECO:0007669"/>
    <property type="project" value="TreeGrafter"/>
</dbReference>
<evidence type="ECO:0000259" key="3">
    <source>
        <dbReference type="SMART" id="SM00563"/>
    </source>
</evidence>
<dbReference type="CDD" id="cd07989">
    <property type="entry name" value="LPLAT_AGPAT-like"/>
    <property type="match status" value="1"/>
</dbReference>
<organism evidence="4">
    <name type="scientific">hydrothermal vent metagenome</name>
    <dbReference type="NCBI Taxonomy" id="652676"/>
    <lineage>
        <taxon>unclassified sequences</taxon>
        <taxon>metagenomes</taxon>
        <taxon>ecological metagenomes</taxon>
    </lineage>
</organism>
<evidence type="ECO:0000256" key="2">
    <source>
        <dbReference type="ARBA" id="ARBA00023315"/>
    </source>
</evidence>
<dbReference type="SMART" id="SM00563">
    <property type="entry name" value="PlsC"/>
    <property type="match status" value="1"/>
</dbReference>
<dbReference type="SUPFAM" id="SSF69593">
    <property type="entry name" value="Glycerol-3-phosphate (1)-acyltransferase"/>
    <property type="match status" value="1"/>
</dbReference>
<dbReference type="AlphaFoldDB" id="A0A3B1DLS7"/>